<evidence type="ECO:0000259" key="3">
    <source>
        <dbReference type="Pfam" id="PF08212"/>
    </source>
</evidence>
<dbReference type="InterPro" id="IPR000566">
    <property type="entry name" value="Lipocln_cytosolic_FA-bd_dom"/>
</dbReference>
<dbReference type="PROSITE" id="PS00213">
    <property type="entry name" value="LIPOCALIN"/>
    <property type="match status" value="1"/>
</dbReference>
<evidence type="ECO:0000256" key="1">
    <source>
        <dbReference type="ARBA" id="ARBA00006889"/>
    </source>
</evidence>
<reference evidence="4" key="1">
    <citation type="submission" date="2018-01" db="EMBL/GenBank/DDBJ databases">
        <title>Draft genome sequence of Bandra megavirus.</title>
        <authorList>
            <person name="Chatterjee A."/>
            <person name="Yadav R."/>
            <person name="Kondabagil K."/>
        </authorList>
    </citation>
    <scope>NUCLEOTIDE SEQUENCE</scope>
    <source>
        <strain evidence="4">KK-1</strain>
    </source>
</reference>
<dbReference type="InterPro" id="IPR047202">
    <property type="entry name" value="Lipocalin_Blc-like_dom"/>
</dbReference>
<proteinExistence type="inferred from homology"/>
<accession>A0A2K9V8Y2</accession>
<dbReference type="Gene3D" id="2.40.128.20">
    <property type="match status" value="1"/>
</dbReference>
<sequence>MWIIIIIIIIIILLIWYIMSRNSQIYAVPNLDIVKYMGTWYEIARFPTSFQQNCINSAAIYSLLSLEPVPTISVDNRCQIGKNIVQAKGLAIPSSNSKIIPGTNILTPGSLSLRIGNNISAYNVIYIDNNYQYSIVSSDKNNLWILSRYPSIDNTTYNYLISIAKQKGYDVSKLVKNNFQ</sequence>
<name>A0A2K9V8Y2_9VIRU</name>
<comment type="similarity">
    <text evidence="1 2">Belongs to the calycin superfamily. Lipocalin family.</text>
</comment>
<evidence type="ECO:0000313" key="4">
    <source>
        <dbReference type="EMBL" id="AUV58673.1"/>
    </source>
</evidence>
<feature type="domain" description="Lipocalin/cytosolic fatty-acid binding" evidence="3">
    <location>
        <begin position="31"/>
        <end position="176"/>
    </location>
</feature>
<evidence type="ECO:0000256" key="2">
    <source>
        <dbReference type="PIRNR" id="PIRNR036893"/>
    </source>
</evidence>
<dbReference type="PANTHER" id="PTHR10612">
    <property type="entry name" value="APOLIPOPROTEIN D"/>
    <property type="match status" value="1"/>
</dbReference>
<dbReference type="InterPro" id="IPR022272">
    <property type="entry name" value="Lipocalin_CS"/>
</dbReference>
<dbReference type="CDD" id="cd19438">
    <property type="entry name" value="lipocalin_Blc-like"/>
    <property type="match status" value="1"/>
</dbReference>
<dbReference type="Pfam" id="PF08212">
    <property type="entry name" value="Lipocalin_2"/>
    <property type="match status" value="1"/>
</dbReference>
<organism evidence="4">
    <name type="scientific">Bandra megavirus</name>
    <dbReference type="NCBI Taxonomy" id="2071566"/>
    <lineage>
        <taxon>Viruses</taxon>
        <taxon>Varidnaviria</taxon>
        <taxon>Bamfordvirae</taxon>
        <taxon>Nucleocytoviricota</taxon>
        <taxon>Megaviricetes</taxon>
        <taxon>Imitervirales</taxon>
        <taxon>Mimiviridae</taxon>
        <taxon>Megamimivirinae</taxon>
        <taxon>Megavirus</taxon>
    </lineage>
</organism>
<protein>
    <submittedName>
        <fullName evidence="4">Lipocalin</fullName>
    </submittedName>
</protein>
<dbReference type="InterPro" id="IPR022271">
    <property type="entry name" value="Lipocalin_ApoD"/>
</dbReference>
<dbReference type="PRINTS" id="PR01171">
    <property type="entry name" value="BCTLIPOCALIN"/>
</dbReference>
<dbReference type="PIRSF" id="PIRSF036893">
    <property type="entry name" value="Lipocalin_ApoD"/>
    <property type="match status" value="1"/>
</dbReference>
<dbReference type="EMBL" id="MG779363">
    <property type="protein sequence ID" value="AUV58673.1"/>
    <property type="molecule type" value="Genomic_DNA"/>
</dbReference>
<dbReference type="PANTHER" id="PTHR10612:SF34">
    <property type="entry name" value="APOLIPOPROTEIN D"/>
    <property type="match status" value="1"/>
</dbReference>
<dbReference type="InterPro" id="IPR002446">
    <property type="entry name" value="Lipocalin_bac"/>
</dbReference>
<dbReference type="InterPro" id="IPR012674">
    <property type="entry name" value="Calycin"/>
</dbReference>
<dbReference type="SUPFAM" id="SSF50814">
    <property type="entry name" value="Lipocalins"/>
    <property type="match status" value="1"/>
</dbReference>
<dbReference type="GO" id="GO:0006950">
    <property type="term" value="P:response to stress"/>
    <property type="evidence" value="ECO:0007669"/>
    <property type="project" value="UniProtKB-ARBA"/>
</dbReference>